<dbReference type="NCBIfam" id="NF045598">
    <property type="entry name" value="asr1405_asl0597"/>
    <property type="match status" value="1"/>
</dbReference>
<evidence type="ECO:0000313" key="2">
    <source>
        <dbReference type="Proteomes" id="UP000269154"/>
    </source>
</evidence>
<protein>
    <submittedName>
        <fullName evidence="1">Uncharacterized protein</fullName>
    </submittedName>
</protein>
<sequence length="81" mass="9694">MSTFNQRPDTREILQISSIDRWEVYKRLQELDIHCWCETEKPLRVQLKNTNEATQLESVLKQFTANRCELVQLLQRCLQVS</sequence>
<organism evidence="1 2">
    <name type="scientific">Okeania hirsuta</name>
    <dbReference type="NCBI Taxonomy" id="1458930"/>
    <lineage>
        <taxon>Bacteria</taxon>
        <taxon>Bacillati</taxon>
        <taxon>Cyanobacteriota</taxon>
        <taxon>Cyanophyceae</taxon>
        <taxon>Oscillatoriophycideae</taxon>
        <taxon>Oscillatoriales</taxon>
        <taxon>Microcoleaceae</taxon>
        <taxon>Okeania</taxon>
    </lineage>
</organism>
<gene>
    <name evidence="1" type="ORF">D5R40_12905</name>
</gene>
<dbReference type="AlphaFoldDB" id="A0A3N6P1G8"/>
<dbReference type="EMBL" id="RCBY01000061">
    <property type="protein sequence ID" value="RQH43464.1"/>
    <property type="molecule type" value="Genomic_DNA"/>
</dbReference>
<evidence type="ECO:0000313" key="1">
    <source>
        <dbReference type="EMBL" id="RQH43464.1"/>
    </source>
</evidence>
<dbReference type="OrthoDB" id="515027at2"/>
<reference evidence="1 2" key="1">
    <citation type="journal article" date="2018" name="ACS Chem. Biol.">
        <title>Ketoreductase domain dysfunction expands chemodiversity: malyngamide biosynthesis in the cyanobacterium Okeania hirsuta.</title>
        <authorList>
            <person name="Moss N.A."/>
            <person name="Leao T."/>
            <person name="Rankin M."/>
            <person name="McCullough T.M."/>
            <person name="Qu P."/>
            <person name="Korobeynikov A."/>
            <person name="Smith J.L."/>
            <person name="Gerwick L."/>
            <person name="Gerwick W.H."/>
        </authorList>
    </citation>
    <scope>NUCLEOTIDE SEQUENCE [LARGE SCALE GENOMIC DNA]</scope>
    <source>
        <strain evidence="1 2">PAB10Feb10-1</strain>
    </source>
</reference>
<name>A0A3N6P1G8_9CYAN</name>
<dbReference type="InterPro" id="IPR054637">
    <property type="entry name" value="Asr1405_Asl0597-like"/>
</dbReference>
<proteinExistence type="predicted"/>
<dbReference type="Proteomes" id="UP000269154">
    <property type="component" value="Unassembled WGS sequence"/>
</dbReference>
<keyword evidence="2" id="KW-1185">Reference proteome</keyword>
<accession>A0A3N6P1G8</accession>
<dbReference type="RefSeq" id="WP_124142802.1">
    <property type="nucleotide sequence ID" value="NZ_CAWOKI010000068.1"/>
</dbReference>
<comment type="caution">
    <text evidence="1">The sequence shown here is derived from an EMBL/GenBank/DDBJ whole genome shotgun (WGS) entry which is preliminary data.</text>
</comment>